<evidence type="ECO:0000256" key="2">
    <source>
        <dbReference type="SAM" id="SignalP"/>
    </source>
</evidence>
<dbReference type="EMBL" id="GDIQ01065245">
    <property type="protein sequence ID" value="JAN29492.1"/>
    <property type="molecule type" value="Transcribed_RNA"/>
</dbReference>
<keyword evidence="1" id="KW-1133">Transmembrane helix</keyword>
<dbReference type="EMBL" id="GDIQ01045062">
    <property type="protein sequence ID" value="JAN49675.1"/>
    <property type="molecule type" value="Transcribed_RNA"/>
</dbReference>
<feature type="signal peptide" evidence="2">
    <location>
        <begin position="1"/>
        <end position="18"/>
    </location>
</feature>
<proteinExistence type="predicted"/>
<organism evidence="3">
    <name type="scientific">Daphnia magna</name>
    <dbReference type="NCBI Taxonomy" id="35525"/>
    <lineage>
        <taxon>Eukaryota</taxon>
        <taxon>Metazoa</taxon>
        <taxon>Ecdysozoa</taxon>
        <taxon>Arthropoda</taxon>
        <taxon>Crustacea</taxon>
        <taxon>Branchiopoda</taxon>
        <taxon>Diplostraca</taxon>
        <taxon>Cladocera</taxon>
        <taxon>Anomopoda</taxon>
        <taxon>Daphniidae</taxon>
        <taxon>Daphnia</taxon>
    </lineage>
</organism>
<keyword evidence="2" id="KW-0732">Signal</keyword>
<keyword evidence="1" id="KW-0472">Membrane</keyword>
<evidence type="ECO:0000256" key="1">
    <source>
        <dbReference type="SAM" id="Phobius"/>
    </source>
</evidence>
<feature type="chain" id="PRO_5007422741" evidence="2">
    <location>
        <begin position="19"/>
        <end position="436"/>
    </location>
</feature>
<name>A0A0P5M4F8_9CRUS</name>
<keyword evidence="1" id="KW-0812">Transmembrane</keyword>
<dbReference type="AlphaFoldDB" id="A0A0P5M4F8"/>
<protein>
    <submittedName>
        <fullName evidence="3">Uncharacterized protein</fullName>
    </submittedName>
</protein>
<accession>A0A0P5M4F8</accession>
<sequence>MKFLVTCWACLVLALVEGNENRGQPQRHQSLSDSIRLLDVTRGVLRKVTKIGFLSRLPYVEWIVQKLDTVHLYVSAGQALAAKLDPDLLEALAGVAGSGRREREERRSTMNDYILNWRYKPAAIPAYIRKKSKPIDDLDEEIDEDFSASHSSHDRGYYGGGHGGGYGGGGYGGGGYGGGGYGGGGYGGGGDYGGGGYGGGGHGGGGHGGGSYGMDSSGKAFSILGGLSFLTFLGVLLYQLATQSAATGRVMDADAPLFMSDFHNVDRFLMENPLLFTKDLNDPPSMTTAEEENSDILDQTAGIFNGLWRAHQLKTQVGRGYSRRCTQRRICETLTANKDVAYDPLVQIATIGMAYWLGEHDSAYTVDRVMQAALGVDSGNKSADGSTILDLCSTIVPKCRSLQSAPLMLSSATKGRLKPLADDDATDSTRNEITWS</sequence>
<evidence type="ECO:0000313" key="3">
    <source>
        <dbReference type="EMBL" id="JAN49675.1"/>
    </source>
</evidence>
<dbReference type="EMBL" id="GDIQ01065246">
    <property type="protein sequence ID" value="JAN29491.1"/>
    <property type="molecule type" value="Transcribed_RNA"/>
</dbReference>
<feature type="transmembrane region" description="Helical" evidence="1">
    <location>
        <begin position="220"/>
        <end position="241"/>
    </location>
</feature>
<reference evidence="3" key="1">
    <citation type="submission" date="2015-10" db="EMBL/GenBank/DDBJ databases">
        <title>EvidentialGene: Evidence-directed Construction of Complete mRNA Transcriptomes without Genomes.</title>
        <authorList>
            <person name="Gilbert D.G."/>
        </authorList>
    </citation>
    <scope>NUCLEOTIDE SEQUENCE</scope>
</reference>
<dbReference type="OrthoDB" id="6360519at2759"/>